<gene>
    <name evidence="1" type="ORF">QLS97_11215</name>
</gene>
<evidence type="ECO:0000313" key="2">
    <source>
        <dbReference type="Proteomes" id="UP001228643"/>
    </source>
</evidence>
<sequence>MLLFATYSCQVEGLEPISIANGSLETTKKVNPTFLKHDLSRYKIKPIWKSALTFENIEAVEVNFTLDKKTYKPLSKDGKINGRQRLLLTFERGKIRETIIEYIPSDSFMGDIKDINSGNFKSKQFDGEVSFKKPKDKYSIVWVLSKGIVAKKLIRTQLVTKNKTTNKSAGYEVCSEHEVLYEVCVGAAGEERCITSTRWVYDCIWVEYDPDPELPPDEDPYDCSVNNSWPWCQDGGGGDPTDPENECSNLESTFDSSYGQSISEDINSVVTFDDSSSRTVRYTWNFYRGYGITLQSVDKGVHNRVGDHWEWGSLTHEYVYQTTDNSLFEVTHTVNNASSIVNSPNTATITINYNVKAVLNCGGIAVKTKEENNTSSSVKSPYADGDQ</sequence>
<dbReference type="EMBL" id="JASCRY010000003">
    <property type="protein sequence ID" value="MDI5950217.1"/>
    <property type="molecule type" value="Genomic_DNA"/>
</dbReference>
<dbReference type="RefSeq" id="WP_282716738.1">
    <property type="nucleotide sequence ID" value="NZ_JASCRY010000003.1"/>
</dbReference>
<protein>
    <submittedName>
        <fullName evidence="1">Uncharacterized protein</fullName>
    </submittedName>
</protein>
<evidence type="ECO:0000313" key="1">
    <source>
        <dbReference type="EMBL" id="MDI5950217.1"/>
    </source>
</evidence>
<dbReference type="Proteomes" id="UP001228643">
    <property type="component" value="Unassembled WGS sequence"/>
</dbReference>
<accession>A0AAW6TKT5</accession>
<proteinExistence type="predicted"/>
<reference evidence="1 2" key="1">
    <citation type="submission" date="2023-04" db="EMBL/GenBank/DDBJ databases">
        <title>Two novel species of Flavobacterium.</title>
        <authorList>
            <person name="Liu Q."/>
            <person name="Xin Y.-H."/>
        </authorList>
    </citation>
    <scope>NUCLEOTIDE SEQUENCE [LARGE SCALE GENOMIC DNA]</scope>
    <source>
        <strain evidence="1 2">LB2P87</strain>
    </source>
</reference>
<comment type="caution">
    <text evidence="1">The sequence shown here is derived from an EMBL/GenBank/DDBJ whole genome shotgun (WGS) entry which is preliminary data.</text>
</comment>
<name>A0AAW6TKT5_9FLAO</name>
<keyword evidence="2" id="KW-1185">Reference proteome</keyword>
<dbReference type="AlphaFoldDB" id="A0AAW6TKT5"/>
<organism evidence="1 2">
    <name type="scientific">Flavobacterium yafengii</name>
    <dbReference type="NCBI Taxonomy" id="3041253"/>
    <lineage>
        <taxon>Bacteria</taxon>
        <taxon>Pseudomonadati</taxon>
        <taxon>Bacteroidota</taxon>
        <taxon>Flavobacteriia</taxon>
        <taxon>Flavobacteriales</taxon>
        <taxon>Flavobacteriaceae</taxon>
        <taxon>Flavobacterium</taxon>
    </lineage>
</organism>